<evidence type="ECO:0000313" key="2">
    <source>
        <dbReference type="Proteomes" id="UP001060085"/>
    </source>
</evidence>
<gene>
    <name evidence="1" type="ORF">M9H77_14671</name>
</gene>
<organism evidence="1 2">
    <name type="scientific">Catharanthus roseus</name>
    <name type="common">Madagascar periwinkle</name>
    <name type="synonym">Vinca rosea</name>
    <dbReference type="NCBI Taxonomy" id="4058"/>
    <lineage>
        <taxon>Eukaryota</taxon>
        <taxon>Viridiplantae</taxon>
        <taxon>Streptophyta</taxon>
        <taxon>Embryophyta</taxon>
        <taxon>Tracheophyta</taxon>
        <taxon>Spermatophyta</taxon>
        <taxon>Magnoliopsida</taxon>
        <taxon>eudicotyledons</taxon>
        <taxon>Gunneridae</taxon>
        <taxon>Pentapetalae</taxon>
        <taxon>asterids</taxon>
        <taxon>lamiids</taxon>
        <taxon>Gentianales</taxon>
        <taxon>Apocynaceae</taxon>
        <taxon>Rauvolfioideae</taxon>
        <taxon>Vinceae</taxon>
        <taxon>Catharanthinae</taxon>
        <taxon>Catharanthus</taxon>
    </lineage>
</organism>
<protein>
    <submittedName>
        <fullName evidence="1">Uncharacterized protein</fullName>
    </submittedName>
</protein>
<dbReference type="Proteomes" id="UP001060085">
    <property type="component" value="Linkage Group LG03"/>
</dbReference>
<keyword evidence="2" id="KW-1185">Reference proteome</keyword>
<reference evidence="2" key="1">
    <citation type="journal article" date="2023" name="Nat. Plants">
        <title>Single-cell RNA sequencing provides a high-resolution roadmap for understanding the multicellular compartmentation of specialized metabolism.</title>
        <authorList>
            <person name="Sun S."/>
            <person name="Shen X."/>
            <person name="Li Y."/>
            <person name="Li Y."/>
            <person name="Wang S."/>
            <person name="Li R."/>
            <person name="Zhang H."/>
            <person name="Shen G."/>
            <person name="Guo B."/>
            <person name="Wei J."/>
            <person name="Xu J."/>
            <person name="St-Pierre B."/>
            <person name="Chen S."/>
            <person name="Sun C."/>
        </authorList>
    </citation>
    <scope>NUCLEOTIDE SEQUENCE [LARGE SCALE GENOMIC DNA]</scope>
</reference>
<dbReference type="EMBL" id="CM044703">
    <property type="protein sequence ID" value="KAI5674307.1"/>
    <property type="molecule type" value="Genomic_DNA"/>
</dbReference>
<name>A0ACC0BNZ7_CATRO</name>
<comment type="caution">
    <text evidence="1">The sequence shown here is derived from an EMBL/GenBank/DDBJ whole genome shotgun (WGS) entry which is preliminary data.</text>
</comment>
<proteinExistence type="predicted"/>
<sequence length="187" mass="20813">MREKKGKYVDFCLAEFWIKFHEFRRKAEEDVEASGTAMPNDLQLIAIVAGGMSRTCLYEVGSKATHLIVESSRAATTSAPCCLDHKQRLMRRVEDVVSRVSAVFDEHMRCLFKHNHLTYIPFPLMMPLGSTTMSVDPFTSSSTTAAVGTSEVPTRNSITPSYIHVLEPTSPLPDLTDSVPLSFKVTI</sequence>
<accession>A0ACC0BNZ7</accession>
<evidence type="ECO:0000313" key="1">
    <source>
        <dbReference type="EMBL" id="KAI5674307.1"/>
    </source>
</evidence>